<dbReference type="SUPFAM" id="SSF55486">
    <property type="entry name" value="Metalloproteases ('zincins'), catalytic domain"/>
    <property type="match status" value="1"/>
</dbReference>
<feature type="transmembrane region" description="Helical" evidence="1">
    <location>
        <begin position="522"/>
        <end position="543"/>
    </location>
</feature>
<keyword evidence="1" id="KW-1133">Transmembrane helix</keyword>
<proteinExistence type="predicted"/>
<keyword evidence="1" id="KW-0812">Transmembrane</keyword>
<accession>A0ABS7J6I2</accession>
<feature type="transmembrane region" description="Helical" evidence="1">
    <location>
        <begin position="353"/>
        <end position="377"/>
    </location>
</feature>
<sequence length="1203" mass="135297">MFATIARFELRYQLRNPVFWVAAIMFFLLTFALTTAPAIRLGSGGSIHTNAPTAVAQVQLMMSLFFMFVTTAFVGNVVVRDDETGFGQIIRSTKVGKMPYMFGRFTGAFLGAAIAFLAVPLALWIGTFMPWVDIENLGPNRLQDYAFGYFVLALPNILMTSAIFFAIASWTRSVTYSYLMVIVFMFLYFAVTSMLQKLPDLTFAAYLEPFGSVAYGITTRYLTPIQSNTQAVELTQLLLGNRLLWIGISTAIVLLVVWRFRFAARGATARSAKRQAAREKRLAAVQPMLVDRLPDSVPGRGVWHQLWTRTRLEMKLIFKSPAFWVLAIVGSINLILTLNLAKLFYGIPIWPRTFAIVDVVTATSATITLLIAIYFSGEVVWRERERRFGEIIDATPPPNWVFLVSKLAGVVGVLLVLSVFVVMLESILFQFMRGVTDIELGNWLAWFVVPSAFYVIQLSILSVVVQAISPNKFVGWGIMVLYLVTTVVFSSLGLNHPLFNYADVRMPLSDMNGANYGSEAGWWLRIYWLAFALVLAVIGHLMWRRGTAVTLKGQWRTLPSRLRGAPLVALAGALLLTVGLGGFIYYNTAVLNAYPNEDRFNRQLAAYEKRYGKYIDLPQPKLRDVKLKVDLFPSRNEMQVNGTYRFVNETGAPIETLHFRMAPGIGLPLRDVTVSGAALIEADGQNHHRIFRFNQPLQPGASGTVSFVTGVERRGFAALPPDPQLYEIDVQPATNGAYVTNFQIMPLLGMDRTNLLSNKKEREKFGLAPAPEMPKLEDASAQAKNYVGFDRINSDITVTTDADQTLIATGERVSDTVANGRRTARFVAPIPSIAFVTIQSARYNVKTMDSDGVELQVYYHPEHSKNIDRMLRAMDDSLDYFRASFGPYQYPYARIIERPGYGGGANSAPGTIGYSETVGFIMDLSDPKRLDFLSYVTAHELAHQYWFHQVMPADMEGAEVLTESLAQYSALMVMKKRFGEAQVRQFLKYELDQYLQGRRMESDGEKPLARTRNRGYIHYQKGSIVMYLLQERLGEDRVNAMLRQLLDRYRFKPAPYARSSDLVDGFLSLARNPQERLLVLDQFYRITLYDLKTRDATVRRLPDGNFETVMTIEASKIYADAKGNETNASFDQPVDVGVYMAQPSDAGFDQEDVLSIQRTPIRSGEQKVRIVSERKPVYAGIDPFIRYIDRNTTDNVVAVTDTD</sequence>
<evidence type="ECO:0000313" key="4">
    <source>
        <dbReference type="Proteomes" id="UP000755104"/>
    </source>
</evidence>
<feature type="transmembrane region" description="Helical" evidence="1">
    <location>
        <begin position="175"/>
        <end position="195"/>
    </location>
</feature>
<dbReference type="Pfam" id="PF01433">
    <property type="entry name" value="Peptidase_M1"/>
    <property type="match status" value="1"/>
</dbReference>
<dbReference type="InterPro" id="IPR014782">
    <property type="entry name" value="Peptidase_M1_dom"/>
</dbReference>
<dbReference type="RefSeq" id="WP_221558185.1">
    <property type="nucleotide sequence ID" value="NZ_JAIGNO010000005.1"/>
</dbReference>
<comment type="caution">
    <text evidence="3">The sequence shown here is derived from an EMBL/GenBank/DDBJ whole genome shotgun (WGS) entry which is preliminary data.</text>
</comment>
<dbReference type="Gene3D" id="1.10.390.10">
    <property type="entry name" value="Neutral Protease Domain 2"/>
    <property type="match status" value="1"/>
</dbReference>
<keyword evidence="3" id="KW-0031">Aminopeptidase</keyword>
<feature type="transmembrane region" description="Helical" evidence="1">
    <location>
        <begin position="321"/>
        <end position="341"/>
    </location>
</feature>
<protein>
    <submittedName>
        <fullName evidence="3">Aminopeptidase</fullName>
    </submittedName>
</protein>
<organism evidence="3 4">
    <name type="scientific">Qipengyuania qiaonensis</name>
    <dbReference type="NCBI Taxonomy" id="2867240"/>
    <lineage>
        <taxon>Bacteria</taxon>
        <taxon>Pseudomonadati</taxon>
        <taxon>Pseudomonadota</taxon>
        <taxon>Alphaproteobacteria</taxon>
        <taxon>Sphingomonadales</taxon>
        <taxon>Erythrobacteraceae</taxon>
        <taxon>Qipengyuania</taxon>
    </lineage>
</organism>
<feature type="transmembrane region" description="Helical" evidence="1">
    <location>
        <begin position="243"/>
        <end position="264"/>
    </location>
</feature>
<dbReference type="InterPro" id="IPR027268">
    <property type="entry name" value="Peptidase_M4/M1_CTD_sf"/>
</dbReference>
<keyword evidence="3" id="KW-0378">Hydrolase</keyword>
<feature type="transmembrane region" description="Helical" evidence="1">
    <location>
        <begin position="443"/>
        <end position="468"/>
    </location>
</feature>
<dbReference type="GO" id="GO:0004177">
    <property type="term" value="F:aminopeptidase activity"/>
    <property type="evidence" value="ECO:0007669"/>
    <property type="project" value="UniProtKB-KW"/>
</dbReference>
<feature type="transmembrane region" description="Helical" evidence="1">
    <location>
        <begin position="480"/>
        <end position="502"/>
    </location>
</feature>
<feature type="transmembrane region" description="Helical" evidence="1">
    <location>
        <begin position="407"/>
        <end position="431"/>
    </location>
</feature>
<evidence type="ECO:0000256" key="1">
    <source>
        <dbReference type="SAM" id="Phobius"/>
    </source>
</evidence>
<reference evidence="3 4" key="1">
    <citation type="submission" date="2021-08" db="EMBL/GenBank/DDBJ databases">
        <title>Comparative Genomics Analysis of the Genus Qipengyuania Reveals Extensive Genetic Diversity and Metabolic Versatility, Including the Description of Fifteen Novel Species.</title>
        <authorList>
            <person name="Liu Y."/>
        </authorList>
    </citation>
    <scope>NUCLEOTIDE SEQUENCE [LARGE SCALE GENOMIC DNA]</scope>
    <source>
        <strain evidence="3 4">6D47A</strain>
    </source>
</reference>
<evidence type="ECO:0000259" key="2">
    <source>
        <dbReference type="Pfam" id="PF01433"/>
    </source>
</evidence>
<feature type="transmembrane region" description="Helical" evidence="1">
    <location>
        <begin position="59"/>
        <end position="79"/>
    </location>
</feature>
<feature type="transmembrane region" description="Helical" evidence="1">
    <location>
        <begin position="564"/>
        <end position="586"/>
    </location>
</feature>
<feature type="transmembrane region" description="Helical" evidence="1">
    <location>
        <begin position="100"/>
        <end position="126"/>
    </location>
</feature>
<keyword evidence="4" id="KW-1185">Reference proteome</keyword>
<feature type="transmembrane region" description="Helical" evidence="1">
    <location>
        <begin position="18"/>
        <end position="39"/>
    </location>
</feature>
<feature type="transmembrane region" description="Helical" evidence="1">
    <location>
        <begin position="146"/>
        <end position="168"/>
    </location>
</feature>
<keyword evidence="3" id="KW-0645">Protease</keyword>
<name>A0ABS7J6I2_9SPHN</name>
<feature type="domain" description="Peptidase M1 membrane alanine aminopeptidase" evidence="2">
    <location>
        <begin position="877"/>
        <end position="1054"/>
    </location>
</feature>
<gene>
    <name evidence="3" type="ORF">K3174_10350</name>
</gene>
<evidence type="ECO:0000313" key="3">
    <source>
        <dbReference type="EMBL" id="MBX7482934.1"/>
    </source>
</evidence>
<dbReference type="Proteomes" id="UP000755104">
    <property type="component" value="Unassembled WGS sequence"/>
</dbReference>
<keyword evidence="1" id="KW-0472">Membrane</keyword>
<dbReference type="EMBL" id="JAIGNO010000005">
    <property type="protein sequence ID" value="MBX7482934.1"/>
    <property type="molecule type" value="Genomic_DNA"/>
</dbReference>